<dbReference type="EMBL" id="CAVMJV010000110">
    <property type="protein sequence ID" value="CAK5101721.1"/>
    <property type="molecule type" value="Genomic_DNA"/>
</dbReference>
<evidence type="ECO:0000313" key="2">
    <source>
        <dbReference type="Proteomes" id="UP001497535"/>
    </source>
</evidence>
<proteinExistence type="predicted"/>
<name>A0ACB1ASW9_MELEN</name>
<accession>A0ACB1ASW9</accession>
<comment type="caution">
    <text evidence="1">The sequence shown here is derived from an EMBL/GenBank/DDBJ whole genome shotgun (WGS) entry which is preliminary data.</text>
</comment>
<evidence type="ECO:0000313" key="1">
    <source>
        <dbReference type="EMBL" id="CAK5101721.1"/>
    </source>
</evidence>
<protein>
    <submittedName>
        <fullName evidence="1">Uncharacterized protein</fullName>
    </submittedName>
</protein>
<keyword evidence="2" id="KW-1185">Reference proteome</keyword>
<reference evidence="1" key="1">
    <citation type="submission" date="2023-11" db="EMBL/GenBank/DDBJ databases">
        <authorList>
            <person name="Poullet M."/>
        </authorList>
    </citation>
    <scope>NUCLEOTIDE SEQUENCE</scope>
    <source>
        <strain evidence="1">E1834</strain>
    </source>
</reference>
<gene>
    <name evidence="1" type="ORF">MENTE1834_LOCUS42358</name>
</gene>
<dbReference type="Proteomes" id="UP001497535">
    <property type="component" value="Unassembled WGS sequence"/>
</dbReference>
<organism evidence="1 2">
    <name type="scientific">Meloidogyne enterolobii</name>
    <name type="common">Root-knot nematode worm</name>
    <name type="synonym">Meloidogyne mayaguensis</name>
    <dbReference type="NCBI Taxonomy" id="390850"/>
    <lineage>
        <taxon>Eukaryota</taxon>
        <taxon>Metazoa</taxon>
        <taxon>Ecdysozoa</taxon>
        <taxon>Nematoda</taxon>
        <taxon>Chromadorea</taxon>
        <taxon>Rhabditida</taxon>
        <taxon>Tylenchina</taxon>
        <taxon>Tylenchomorpha</taxon>
        <taxon>Tylenchoidea</taxon>
        <taxon>Meloidogynidae</taxon>
        <taxon>Meloidogyninae</taxon>
        <taxon>Meloidogyne</taxon>
    </lineage>
</organism>
<sequence length="53" mass="5956">MGAAGMHASSVTRTMELYCLLERQPADNVNRIRRGSTLLSLKYKKLKFTGNAR</sequence>